<proteinExistence type="predicted"/>
<evidence type="ECO:0000256" key="1">
    <source>
        <dbReference type="SAM" id="Phobius"/>
    </source>
</evidence>
<feature type="signal peptide" evidence="2">
    <location>
        <begin position="1"/>
        <end position="32"/>
    </location>
</feature>
<feature type="transmembrane region" description="Helical" evidence="1">
    <location>
        <begin position="102"/>
        <end position="124"/>
    </location>
</feature>
<feature type="transmembrane region" description="Helical" evidence="1">
    <location>
        <begin position="56"/>
        <end position="81"/>
    </location>
</feature>
<name>A0A1F4VFM7_UNCKA</name>
<sequence>MSDRINIKLKSILVITLLFFASNFVFPNPANAAACKSDPATAEEAVDDLPSTIACYVSTALNILVVVSGSVFVLMVFYAAVKFSLSQGDPKGIEGAKATLTWAVIGFLVVIGVYVIFAILTGILGVSGDFSLEAQIRGLIEWLKNN</sequence>
<keyword evidence="1" id="KW-1133">Transmembrane helix</keyword>
<keyword evidence="1" id="KW-0812">Transmembrane</keyword>
<dbReference type="Proteomes" id="UP000176504">
    <property type="component" value="Unassembled WGS sequence"/>
</dbReference>
<keyword evidence="2" id="KW-0732">Signal</keyword>
<keyword evidence="1" id="KW-0472">Membrane</keyword>
<evidence type="ECO:0008006" key="5">
    <source>
        <dbReference type="Google" id="ProtNLM"/>
    </source>
</evidence>
<reference evidence="3 4" key="1">
    <citation type="journal article" date="2016" name="Nat. Commun.">
        <title>Thousands of microbial genomes shed light on interconnected biogeochemical processes in an aquifer system.</title>
        <authorList>
            <person name="Anantharaman K."/>
            <person name="Brown C.T."/>
            <person name="Hug L.A."/>
            <person name="Sharon I."/>
            <person name="Castelle C.J."/>
            <person name="Probst A.J."/>
            <person name="Thomas B.C."/>
            <person name="Singh A."/>
            <person name="Wilkins M.J."/>
            <person name="Karaoz U."/>
            <person name="Brodie E.L."/>
            <person name="Williams K.H."/>
            <person name="Hubbard S.S."/>
            <person name="Banfield J.F."/>
        </authorList>
    </citation>
    <scope>NUCLEOTIDE SEQUENCE [LARGE SCALE GENOMIC DNA]</scope>
</reference>
<gene>
    <name evidence="3" type="ORF">A3A78_02725</name>
</gene>
<feature type="chain" id="PRO_5009514994" description="DUF4190 domain-containing protein" evidence="2">
    <location>
        <begin position="33"/>
        <end position="146"/>
    </location>
</feature>
<dbReference type="AlphaFoldDB" id="A0A1F4VFM7"/>
<accession>A0A1F4VFM7</accession>
<evidence type="ECO:0000313" key="4">
    <source>
        <dbReference type="Proteomes" id="UP000176504"/>
    </source>
</evidence>
<evidence type="ECO:0000256" key="2">
    <source>
        <dbReference type="SAM" id="SignalP"/>
    </source>
</evidence>
<comment type="caution">
    <text evidence="3">The sequence shown here is derived from an EMBL/GenBank/DDBJ whole genome shotgun (WGS) entry which is preliminary data.</text>
</comment>
<dbReference type="EMBL" id="MEVI01000001">
    <property type="protein sequence ID" value="OGC55929.1"/>
    <property type="molecule type" value="Genomic_DNA"/>
</dbReference>
<evidence type="ECO:0000313" key="3">
    <source>
        <dbReference type="EMBL" id="OGC55929.1"/>
    </source>
</evidence>
<organism evidence="3 4">
    <name type="scientific">candidate division WWE3 bacterium RIFCSPLOWO2_01_FULL_41_18</name>
    <dbReference type="NCBI Taxonomy" id="1802625"/>
    <lineage>
        <taxon>Bacteria</taxon>
        <taxon>Katanobacteria</taxon>
    </lineage>
</organism>
<protein>
    <recommendedName>
        <fullName evidence="5">DUF4190 domain-containing protein</fullName>
    </recommendedName>
</protein>